<comment type="caution">
    <text evidence="7">The sequence shown here is derived from an EMBL/GenBank/DDBJ whole genome shotgun (WGS) entry which is preliminary data.</text>
</comment>
<organism evidence="7 8">
    <name type="scientific">Candidatus Glassbacteria bacterium RIFCSPLOWO2_12_FULL_58_11</name>
    <dbReference type="NCBI Taxonomy" id="1817867"/>
    <lineage>
        <taxon>Bacteria</taxon>
        <taxon>Candidatus Glassiibacteriota</taxon>
    </lineage>
</organism>
<dbReference type="Gene3D" id="3.30.1220.10">
    <property type="entry name" value="CobW-like, C-terminal domain"/>
    <property type="match status" value="1"/>
</dbReference>
<keyword evidence="1" id="KW-0547">Nucleotide-binding</keyword>
<dbReference type="PANTHER" id="PTHR43603">
    <property type="entry name" value="COBW DOMAIN-CONTAINING PROTEIN DDB_G0274527"/>
    <property type="match status" value="1"/>
</dbReference>
<dbReference type="InterPro" id="IPR036627">
    <property type="entry name" value="CobW-likC_sf"/>
</dbReference>
<dbReference type="InterPro" id="IPR011629">
    <property type="entry name" value="CobW-like_C"/>
</dbReference>
<dbReference type="InterPro" id="IPR003495">
    <property type="entry name" value="CobW/HypB/UreG_nucleotide-bd"/>
</dbReference>
<dbReference type="Gene3D" id="3.40.50.300">
    <property type="entry name" value="P-loop containing nucleotide triphosphate hydrolases"/>
    <property type="match status" value="1"/>
</dbReference>
<evidence type="ECO:0000256" key="3">
    <source>
        <dbReference type="ARBA" id="ARBA00023186"/>
    </source>
</evidence>
<dbReference type="InterPro" id="IPR027417">
    <property type="entry name" value="P-loop_NTPase"/>
</dbReference>
<dbReference type="Pfam" id="PF07683">
    <property type="entry name" value="CobW_C"/>
    <property type="match status" value="1"/>
</dbReference>
<dbReference type="SMART" id="SM00833">
    <property type="entry name" value="CobW_C"/>
    <property type="match status" value="1"/>
</dbReference>
<evidence type="ECO:0000313" key="8">
    <source>
        <dbReference type="Proteomes" id="UP000179129"/>
    </source>
</evidence>
<dbReference type="InterPro" id="IPR047920">
    <property type="entry name" value="ZigA-like"/>
</dbReference>
<dbReference type="EMBL" id="MFIX01000221">
    <property type="protein sequence ID" value="OGG01188.1"/>
    <property type="molecule type" value="Genomic_DNA"/>
</dbReference>
<accession>A0A1F5YLV5</accession>
<reference evidence="7 8" key="1">
    <citation type="journal article" date="2016" name="Nat. Commun.">
        <title>Thousands of microbial genomes shed light on interconnected biogeochemical processes in an aquifer system.</title>
        <authorList>
            <person name="Anantharaman K."/>
            <person name="Brown C.T."/>
            <person name="Hug L.A."/>
            <person name="Sharon I."/>
            <person name="Castelle C.J."/>
            <person name="Probst A.J."/>
            <person name="Thomas B.C."/>
            <person name="Singh A."/>
            <person name="Wilkins M.J."/>
            <person name="Karaoz U."/>
            <person name="Brodie E.L."/>
            <person name="Williams K.H."/>
            <person name="Hubbard S.S."/>
            <person name="Banfield J.F."/>
        </authorList>
    </citation>
    <scope>NUCLEOTIDE SEQUENCE [LARGE SCALE GENOMIC DNA]</scope>
</reference>
<comment type="catalytic activity">
    <reaction evidence="5">
        <text>GTP + H2O = GDP + phosphate + H(+)</text>
        <dbReference type="Rhea" id="RHEA:19669"/>
        <dbReference type="ChEBI" id="CHEBI:15377"/>
        <dbReference type="ChEBI" id="CHEBI:15378"/>
        <dbReference type="ChEBI" id="CHEBI:37565"/>
        <dbReference type="ChEBI" id="CHEBI:43474"/>
        <dbReference type="ChEBI" id="CHEBI:58189"/>
    </reaction>
    <physiologicalReaction direction="left-to-right" evidence="5">
        <dbReference type="Rhea" id="RHEA:19670"/>
    </physiologicalReaction>
</comment>
<evidence type="ECO:0000256" key="2">
    <source>
        <dbReference type="ARBA" id="ARBA00022801"/>
    </source>
</evidence>
<evidence type="ECO:0000256" key="4">
    <source>
        <dbReference type="ARBA" id="ARBA00034320"/>
    </source>
</evidence>
<dbReference type="GO" id="GO:0000166">
    <property type="term" value="F:nucleotide binding"/>
    <property type="evidence" value="ECO:0007669"/>
    <property type="project" value="UniProtKB-KW"/>
</dbReference>
<dbReference type="PANTHER" id="PTHR43603:SF1">
    <property type="entry name" value="ZINC-REGULATED GTPASE METALLOPROTEIN ACTIVATOR 1"/>
    <property type="match status" value="1"/>
</dbReference>
<evidence type="ECO:0000256" key="1">
    <source>
        <dbReference type="ARBA" id="ARBA00022741"/>
    </source>
</evidence>
<sequence>MPVTVLSGYLGAGKTVLLNHVLNNRRGMKVAVIVNDMSEINIDAALVREGGAALSRTEEKLVEMSNGCICCTLREDLLLEVRSLALENRFDYLLIESTGISEPLPVAETFTFSDKLGRSLSEFARLDTMVTVIDAANFPQDLTSRDLLRDRGESIGEKDRRTLVNLLIDQVEFGNVIVINKTDLAEGKELARLTALVKSLNPEVEIIYTTFGKVPPEKIIGTGRFDFRKASQAPGWLKVMRGGELPESEEFGISSFTFRARRPFHPERFWHFLHGKRPAVIRAKGYFWLATRMKYAGMVSQAGKITEAWLGGAWWAAVDKSRWPDDPEFKALLESRWNGEYGDRRQEIVFIGQGLDRSELEKKLNECLLTDAELKSGETLWRSFNDPFMEWVPIARHRD</sequence>
<feature type="domain" description="CobW C-terminal" evidence="6">
    <location>
        <begin position="253"/>
        <end position="368"/>
    </location>
</feature>
<dbReference type="AlphaFoldDB" id="A0A1F5YLV5"/>
<dbReference type="GO" id="GO:0016787">
    <property type="term" value="F:hydrolase activity"/>
    <property type="evidence" value="ECO:0007669"/>
    <property type="project" value="UniProtKB-KW"/>
</dbReference>
<evidence type="ECO:0000256" key="5">
    <source>
        <dbReference type="ARBA" id="ARBA00049117"/>
    </source>
</evidence>
<dbReference type="Pfam" id="PF02492">
    <property type="entry name" value="cobW"/>
    <property type="match status" value="1"/>
</dbReference>
<keyword evidence="2" id="KW-0378">Hydrolase</keyword>
<dbReference type="SUPFAM" id="SSF52540">
    <property type="entry name" value="P-loop containing nucleoside triphosphate hydrolases"/>
    <property type="match status" value="1"/>
</dbReference>
<keyword evidence="3" id="KW-0143">Chaperone</keyword>
<dbReference type="Proteomes" id="UP000179129">
    <property type="component" value="Unassembled WGS sequence"/>
</dbReference>
<name>A0A1F5YLV5_9BACT</name>
<dbReference type="CDD" id="cd03112">
    <property type="entry name" value="CobW-like"/>
    <property type="match status" value="1"/>
</dbReference>
<comment type="similarity">
    <text evidence="4">Belongs to the SIMIBI class G3E GTPase family. ZNG1 subfamily.</text>
</comment>
<evidence type="ECO:0000259" key="6">
    <source>
        <dbReference type="SMART" id="SM00833"/>
    </source>
</evidence>
<gene>
    <name evidence="7" type="ORF">A3F83_15670</name>
</gene>
<protein>
    <recommendedName>
        <fullName evidence="6">CobW C-terminal domain-containing protein</fullName>
    </recommendedName>
</protein>
<evidence type="ECO:0000313" key="7">
    <source>
        <dbReference type="EMBL" id="OGG01188.1"/>
    </source>
</evidence>
<proteinExistence type="inferred from homology"/>
<dbReference type="InterPro" id="IPR051927">
    <property type="entry name" value="Zn_Chap_cDPG_Synth"/>
</dbReference>
<dbReference type="STRING" id="1817867.A3F83_15670"/>
<dbReference type="NCBIfam" id="NF038288">
    <property type="entry name" value="chaper_GTP_ZigA"/>
    <property type="match status" value="1"/>
</dbReference>